<dbReference type="NCBIfam" id="NF045672">
    <property type="entry name" value="MCP_gp7_epsi_15"/>
    <property type="match status" value="1"/>
</dbReference>
<keyword evidence="2" id="KW-1185">Reference proteome</keyword>
<dbReference type="Proteomes" id="UP000494108">
    <property type="component" value="Unassembled WGS sequence"/>
</dbReference>
<name>A0A6S6YHA6_9BURK</name>
<evidence type="ECO:0000313" key="2">
    <source>
        <dbReference type="Proteomes" id="UP000494108"/>
    </source>
</evidence>
<dbReference type="Pfam" id="PF20911">
    <property type="entry name" value="GP7"/>
    <property type="match status" value="1"/>
</dbReference>
<dbReference type="EMBL" id="CADIJX010000001">
    <property type="protein sequence ID" value="CAB3624664.1"/>
    <property type="molecule type" value="Genomic_DNA"/>
</dbReference>
<dbReference type="AlphaFoldDB" id="A0A6S6YHA6"/>
<evidence type="ECO:0008006" key="3">
    <source>
        <dbReference type="Google" id="ProtNLM"/>
    </source>
</evidence>
<gene>
    <name evidence="1" type="ORF">LMG3431_00049</name>
</gene>
<sequence>MATLPSRPGAVTLTDFAKSIDPNGSTASVIELLNQSNEVLQDMRWIEGNLPTGHRTTVRTGLPTPTWRKLYQGVQPTKSLRAQVDDATGMLEARNEVDVDLATLNGNSAAFRLSEAQAEVEGMNQAFTQALFYNDTAANPERFMGLAPRYSSLSAPNGVNIVDGGGTGSDNTSVWLVLWGENTVTGIYPKGSEAGLTHQDLGEIDAFDTQTPPARFRALADLWKWKCGLTVRDWRYAVRIANVDISDLVGQTGSQAPTAATALIKLMVRAMARIPQMGMGSAAFYANRTVKEYLSIAALDKSNAALAIQPAINQFGAVSPGSVGNGTTTFLGVPVRTVDALLSTEARVV</sequence>
<protein>
    <recommendedName>
        <fullName evidence="3">Phage capsid protein</fullName>
    </recommendedName>
</protein>
<dbReference type="InterPro" id="IPR048813">
    <property type="entry name" value="GP7-like"/>
</dbReference>
<organism evidence="1 2">
    <name type="scientific">Achromobacter pestifer</name>
    <dbReference type="NCBI Taxonomy" id="1353889"/>
    <lineage>
        <taxon>Bacteria</taxon>
        <taxon>Pseudomonadati</taxon>
        <taxon>Pseudomonadota</taxon>
        <taxon>Betaproteobacteria</taxon>
        <taxon>Burkholderiales</taxon>
        <taxon>Alcaligenaceae</taxon>
        <taxon>Achromobacter</taxon>
    </lineage>
</organism>
<accession>A0A6S6YHA6</accession>
<evidence type="ECO:0000313" key="1">
    <source>
        <dbReference type="EMBL" id="CAB3624664.1"/>
    </source>
</evidence>
<reference evidence="1 2" key="1">
    <citation type="submission" date="2020-04" db="EMBL/GenBank/DDBJ databases">
        <authorList>
            <person name="De Canck E."/>
        </authorList>
    </citation>
    <scope>NUCLEOTIDE SEQUENCE [LARGE SCALE GENOMIC DNA]</scope>
    <source>
        <strain evidence="1 2">LMG 3431</strain>
    </source>
</reference>
<dbReference type="RefSeq" id="WP_175172420.1">
    <property type="nucleotide sequence ID" value="NZ_CADIJX010000001.1"/>
</dbReference>
<proteinExistence type="predicted"/>